<evidence type="ECO:0000256" key="4">
    <source>
        <dbReference type="ARBA" id="ARBA00023002"/>
    </source>
</evidence>
<reference evidence="8" key="1">
    <citation type="submission" date="2024-05" db="EMBL/GenBank/DDBJ databases">
        <authorList>
            <person name="Yang L."/>
            <person name="Pan L."/>
        </authorList>
    </citation>
    <scope>NUCLEOTIDE SEQUENCE</scope>
    <source>
        <strain evidence="8">FCG-7</strain>
    </source>
</reference>
<evidence type="ECO:0000256" key="3">
    <source>
        <dbReference type="ARBA" id="ARBA00022643"/>
    </source>
</evidence>
<evidence type="ECO:0000256" key="2">
    <source>
        <dbReference type="ARBA" id="ARBA00022630"/>
    </source>
</evidence>
<dbReference type="KEGG" id="cmav:ABHF33_00880"/>
<dbReference type="AlphaFoldDB" id="A0AAU7FBH6"/>
<evidence type="ECO:0000259" key="7">
    <source>
        <dbReference type="Pfam" id="PF00881"/>
    </source>
</evidence>
<keyword evidence="4 5" id="KW-0560">Oxidoreductase</keyword>
<evidence type="ECO:0000256" key="1">
    <source>
        <dbReference type="ARBA" id="ARBA00008366"/>
    </source>
</evidence>
<comment type="similarity">
    <text evidence="1 5">Belongs to the flavin oxidoreductase frp family.</text>
</comment>
<dbReference type="InterPro" id="IPR000415">
    <property type="entry name" value="Nitroreductase-like"/>
</dbReference>
<evidence type="ECO:0000256" key="5">
    <source>
        <dbReference type="PIRNR" id="PIRNR005426"/>
    </source>
</evidence>
<dbReference type="InterPro" id="IPR029479">
    <property type="entry name" value="Nitroreductase"/>
</dbReference>
<feature type="region of interest" description="Disordered" evidence="6">
    <location>
        <begin position="241"/>
        <end position="262"/>
    </location>
</feature>
<feature type="domain" description="Nitroreductase" evidence="7">
    <location>
        <begin position="37"/>
        <end position="191"/>
    </location>
</feature>
<dbReference type="InterPro" id="IPR016446">
    <property type="entry name" value="Flavin_OxRdtase_Frp"/>
</dbReference>
<proteinExistence type="inferred from homology"/>
<dbReference type="Gene3D" id="3.40.109.10">
    <property type="entry name" value="NADH Oxidase"/>
    <property type="match status" value="1"/>
</dbReference>
<gene>
    <name evidence="8" type="ORF">ABHF33_00880</name>
</gene>
<keyword evidence="3 5" id="KW-0288">FMN</keyword>
<evidence type="ECO:0000313" key="8">
    <source>
        <dbReference type="EMBL" id="XBM00869.1"/>
    </source>
</evidence>
<keyword evidence="5" id="KW-0521">NADP</keyword>
<dbReference type="SUPFAM" id="SSF55469">
    <property type="entry name" value="FMN-dependent nitroreductase-like"/>
    <property type="match status" value="1"/>
</dbReference>
<dbReference type="Pfam" id="PF00881">
    <property type="entry name" value="Nitroreductase"/>
    <property type="match status" value="1"/>
</dbReference>
<name>A0AAU7FBH6_9NEIS</name>
<dbReference type="CDD" id="cd02146">
    <property type="entry name" value="NfsA-like"/>
    <property type="match status" value="1"/>
</dbReference>
<sequence>MGKINEIKPETLIGQRYGQAAFATLPAISPAIETLLSHRTVRAFTAAPLAEGTLELLVSAAQSAPSSSNLQVWSVVAIEDHERKARLAQLAGNQAHIHEAPLLLLFTVDLSRLKRIAEHKQTPIAGIDYLDTLVMGFIDAALAAQNALVAAESLGLGTVYIGALRNKPEAVANELGLPAHVFPAFGLVVGHPDTQRPAAIKPRLPQRTVLHREQYSTEGEAEAIAKYDEILREFQRSQGLPAQDWSEQASNRLRGPESLNGRDQLSAALQRQGFIFQ</sequence>
<organism evidence="8">
    <name type="scientific">Chitinibacter mangrovi</name>
    <dbReference type="NCBI Taxonomy" id="3153927"/>
    <lineage>
        <taxon>Bacteria</taxon>
        <taxon>Pseudomonadati</taxon>
        <taxon>Pseudomonadota</taxon>
        <taxon>Betaproteobacteria</taxon>
        <taxon>Neisseriales</taxon>
        <taxon>Chitinibacteraceae</taxon>
        <taxon>Chitinibacter</taxon>
    </lineage>
</organism>
<evidence type="ECO:0000256" key="6">
    <source>
        <dbReference type="SAM" id="MobiDB-lite"/>
    </source>
</evidence>
<dbReference type="PIRSF" id="PIRSF005426">
    <property type="entry name" value="Frp"/>
    <property type="match status" value="1"/>
</dbReference>
<dbReference type="PANTHER" id="PTHR43425">
    <property type="entry name" value="OXYGEN-INSENSITIVE NADPH NITROREDUCTASE"/>
    <property type="match status" value="1"/>
</dbReference>
<keyword evidence="2 5" id="KW-0285">Flavoprotein</keyword>
<dbReference type="RefSeq" id="WP_348945197.1">
    <property type="nucleotide sequence ID" value="NZ_CP157355.1"/>
</dbReference>
<protein>
    <submittedName>
        <fullName evidence="8">NADPH-dependent oxidoreductase</fullName>
    </submittedName>
</protein>
<dbReference type="GO" id="GO:0016491">
    <property type="term" value="F:oxidoreductase activity"/>
    <property type="evidence" value="ECO:0007669"/>
    <property type="project" value="UniProtKB-UniRule"/>
</dbReference>
<feature type="compositionally biased region" description="Polar residues" evidence="6">
    <location>
        <begin position="241"/>
        <end position="251"/>
    </location>
</feature>
<dbReference type="PANTHER" id="PTHR43425:SF2">
    <property type="entry name" value="OXYGEN-INSENSITIVE NADPH NITROREDUCTASE"/>
    <property type="match status" value="1"/>
</dbReference>
<accession>A0AAU7FBH6</accession>
<dbReference type="EMBL" id="CP157355">
    <property type="protein sequence ID" value="XBM00869.1"/>
    <property type="molecule type" value="Genomic_DNA"/>
</dbReference>